<proteinExistence type="predicted"/>
<organism evidence="3 4">
    <name type="scientific">Orchesella cincta</name>
    <name type="common">Springtail</name>
    <name type="synonym">Podura cincta</name>
    <dbReference type="NCBI Taxonomy" id="48709"/>
    <lineage>
        <taxon>Eukaryota</taxon>
        <taxon>Metazoa</taxon>
        <taxon>Ecdysozoa</taxon>
        <taxon>Arthropoda</taxon>
        <taxon>Hexapoda</taxon>
        <taxon>Collembola</taxon>
        <taxon>Entomobryomorpha</taxon>
        <taxon>Entomobryoidea</taxon>
        <taxon>Orchesellidae</taxon>
        <taxon>Orchesellinae</taxon>
        <taxon>Orchesella</taxon>
    </lineage>
</organism>
<dbReference type="AlphaFoldDB" id="A0A1D2MBB4"/>
<feature type="chain" id="PRO_5008903759" evidence="2">
    <location>
        <begin position="30"/>
        <end position="562"/>
    </location>
</feature>
<dbReference type="PANTHER" id="PTHR12959">
    <property type="entry name" value="GPI TRANSAMIDASE COMPONENT PIG-T-RELATED"/>
    <property type="match status" value="1"/>
</dbReference>
<feature type="signal peptide" evidence="2">
    <location>
        <begin position="1"/>
        <end position="29"/>
    </location>
</feature>
<name>A0A1D2MBB4_ORCCI</name>
<evidence type="ECO:0000256" key="1">
    <source>
        <dbReference type="SAM" id="MobiDB-lite"/>
    </source>
</evidence>
<feature type="region of interest" description="Disordered" evidence="1">
    <location>
        <begin position="527"/>
        <end position="562"/>
    </location>
</feature>
<dbReference type="OMA" id="VICFVAT"/>
<protein>
    <submittedName>
        <fullName evidence="3">GPI transamidase component PIG-T</fullName>
    </submittedName>
</protein>
<dbReference type="Pfam" id="PF04113">
    <property type="entry name" value="Gpi16"/>
    <property type="match status" value="2"/>
</dbReference>
<gene>
    <name evidence="3" type="ORF">Ocin01_16481</name>
</gene>
<keyword evidence="4" id="KW-1185">Reference proteome</keyword>
<comment type="caution">
    <text evidence="3">The sequence shown here is derived from an EMBL/GenBank/DDBJ whole genome shotgun (WGS) entry which is preliminary data.</text>
</comment>
<dbReference type="EMBL" id="LJIJ01002116">
    <property type="protein sequence ID" value="ODM90202.1"/>
    <property type="molecule type" value="Genomic_DNA"/>
</dbReference>
<dbReference type="Proteomes" id="UP000094527">
    <property type="component" value="Unassembled WGS sequence"/>
</dbReference>
<feature type="compositionally biased region" description="Polar residues" evidence="1">
    <location>
        <begin position="535"/>
        <end position="552"/>
    </location>
</feature>
<sequence length="562" mass="64000">MMLQRKMGKVVVCIFVLQLFHSCLMTVHARDSNEVFKESLWVRSLPSGHVYANMEFVITDLISSHNPDHSRLFPRALLEILNAHNVHELHYSLTQGYWRLQSWGEVDSSAPTGAQISAWFASSNETEADHNWKGLTSRLSGLTCASLNFLDKATSVEPMHAYRPHANIRRVKAPEKLFVRVGHLPRENYCTENLTPWTKLLPCGIMRGISSLLRSKQVFNTHYHSAAIEFYRLEKGVKLKLSLALVLDRPRNPRPQDNFARTVLGSLALFPCHLAKETNIRIWNVTGWSLINPEDINGLKVMDIPTVDGASKNLIFTPMKYMGGYGQEYGEVIVEMTNHVKDKFLNVLYVEVLPWYIRPYLHTLRMEVTHDGHKLPVPAGDIFHYTPGQDRKLMHKLELDVSIPPKSTVTAKFMVEKGHLKWDEYPPDANHGFYLPAARFEVNVTGDGSSKSNTHIYYSRILLINLSTPDFSMPYNVICLTCTVVALAFGPIHNITTKRLQLNVVVSRKDALKRFWAKLSRKKVEDAVQDENVQEETSSLPTATEEVNNSESENIKERLRGK</sequence>
<dbReference type="InterPro" id="IPR007245">
    <property type="entry name" value="PIG-T"/>
</dbReference>
<feature type="compositionally biased region" description="Basic and acidic residues" evidence="1">
    <location>
        <begin position="553"/>
        <end position="562"/>
    </location>
</feature>
<keyword evidence="2" id="KW-0732">Signal</keyword>
<dbReference type="STRING" id="48709.A0A1D2MBB4"/>
<evidence type="ECO:0000256" key="2">
    <source>
        <dbReference type="SAM" id="SignalP"/>
    </source>
</evidence>
<dbReference type="PANTHER" id="PTHR12959:SF11">
    <property type="entry name" value="GPI TRANSAMIDASE COMPONENT PIG-T"/>
    <property type="match status" value="1"/>
</dbReference>
<dbReference type="OrthoDB" id="331263at2759"/>
<reference evidence="3 4" key="1">
    <citation type="journal article" date="2016" name="Genome Biol. Evol.">
        <title>Gene Family Evolution Reflects Adaptation to Soil Environmental Stressors in the Genome of the Collembolan Orchesella cincta.</title>
        <authorList>
            <person name="Faddeeva-Vakhrusheva A."/>
            <person name="Derks M.F."/>
            <person name="Anvar S.Y."/>
            <person name="Agamennone V."/>
            <person name="Suring W."/>
            <person name="Smit S."/>
            <person name="van Straalen N.M."/>
            <person name="Roelofs D."/>
        </authorList>
    </citation>
    <scope>NUCLEOTIDE SEQUENCE [LARGE SCALE GENOMIC DNA]</scope>
    <source>
        <tissue evidence="3">Mixed pool</tissue>
    </source>
</reference>
<evidence type="ECO:0000313" key="4">
    <source>
        <dbReference type="Proteomes" id="UP000094527"/>
    </source>
</evidence>
<accession>A0A1D2MBB4</accession>
<dbReference type="GO" id="GO:0016255">
    <property type="term" value="P:attachment of GPI anchor to protein"/>
    <property type="evidence" value="ECO:0007669"/>
    <property type="project" value="InterPro"/>
</dbReference>
<evidence type="ECO:0000313" key="3">
    <source>
        <dbReference type="EMBL" id="ODM90202.1"/>
    </source>
</evidence>
<dbReference type="GO" id="GO:0042765">
    <property type="term" value="C:GPI-anchor transamidase complex"/>
    <property type="evidence" value="ECO:0007669"/>
    <property type="project" value="InterPro"/>
</dbReference>